<reference evidence="2" key="1">
    <citation type="submission" date="2020-03" db="EMBL/GenBank/DDBJ databases">
        <title>Hybrid Assembly of Korean Phytophthora infestans isolates.</title>
        <authorList>
            <person name="Prokchorchik M."/>
            <person name="Lee Y."/>
            <person name="Seo J."/>
            <person name="Cho J.-H."/>
            <person name="Park Y.-E."/>
            <person name="Jang D.-C."/>
            <person name="Im J.-S."/>
            <person name="Choi J.-G."/>
            <person name="Park H.-J."/>
            <person name="Lee G.-B."/>
            <person name="Lee Y.-G."/>
            <person name="Hong S.-Y."/>
            <person name="Cho K."/>
            <person name="Sohn K.H."/>
        </authorList>
    </citation>
    <scope>NUCLEOTIDE SEQUENCE</scope>
    <source>
        <strain evidence="2">KR_2_A2</strain>
    </source>
</reference>
<dbReference type="Proteomes" id="UP000704712">
    <property type="component" value="Unassembled WGS sequence"/>
</dbReference>
<evidence type="ECO:0000313" key="3">
    <source>
        <dbReference type="Proteomes" id="UP000704712"/>
    </source>
</evidence>
<evidence type="ECO:0000256" key="1">
    <source>
        <dbReference type="SAM" id="Phobius"/>
    </source>
</evidence>
<comment type="caution">
    <text evidence="2">The sequence shown here is derived from an EMBL/GenBank/DDBJ whole genome shotgun (WGS) entry which is preliminary data.</text>
</comment>
<name>A0A8S9TU58_PHYIN</name>
<dbReference type="EMBL" id="JAACNO010002955">
    <property type="protein sequence ID" value="KAF4129498.1"/>
    <property type="molecule type" value="Genomic_DNA"/>
</dbReference>
<accession>A0A8S9TU58</accession>
<feature type="transmembrane region" description="Helical" evidence="1">
    <location>
        <begin position="27"/>
        <end position="49"/>
    </location>
</feature>
<gene>
    <name evidence="2" type="ORF">GN958_ATG21311</name>
</gene>
<keyword evidence="1" id="KW-0812">Transmembrane</keyword>
<proteinExistence type="predicted"/>
<keyword evidence="1" id="KW-0472">Membrane</keyword>
<feature type="transmembrane region" description="Helical" evidence="1">
    <location>
        <begin position="61"/>
        <end position="84"/>
    </location>
</feature>
<evidence type="ECO:0000313" key="2">
    <source>
        <dbReference type="EMBL" id="KAF4129498.1"/>
    </source>
</evidence>
<sequence length="137" mass="15586">MKTVKYWYDSGVELQRTWAHTWFVVRVWRTVVTLIVYATFYSVLFLYEIVEGVYPGSPGEVVLAVTINFKFAVNFGVVGLGGVVINSGELLLDGCVLVLGMVGHLWHWYEYTSEGRSPVAVAQDCYDGWIRHMEERA</sequence>
<keyword evidence="1" id="KW-1133">Transmembrane helix</keyword>
<protein>
    <recommendedName>
        <fullName evidence="4">Transmembrane protein</fullName>
    </recommendedName>
</protein>
<evidence type="ECO:0008006" key="4">
    <source>
        <dbReference type="Google" id="ProtNLM"/>
    </source>
</evidence>
<organism evidence="2 3">
    <name type="scientific">Phytophthora infestans</name>
    <name type="common">Potato late blight agent</name>
    <name type="synonym">Botrytis infestans</name>
    <dbReference type="NCBI Taxonomy" id="4787"/>
    <lineage>
        <taxon>Eukaryota</taxon>
        <taxon>Sar</taxon>
        <taxon>Stramenopiles</taxon>
        <taxon>Oomycota</taxon>
        <taxon>Peronosporomycetes</taxon>
        <taxon>Peronosporales</taxon>
        <taxon>Peronosporaceae</taxon>
        <taxon>Phytophthora</taxon>
    </lineage>
</organism>
<dbReference type="AlphaFoldDB" id="A0A8S9TU58"/>